<dbReference type="AlphaFoldDB" id="A0A1Y6LHY0"/>
<evidence type="ECO:0000313" key="2">
    <source>
        <dbReference type="EMBL" id="SMY23956.1"/>
    </source>
</evidence>
<gene>
    <name evidence="2" type="ORF">ZT1A5_G5397</name>
</gene>
<name>A0A1Y6LHY0_ZYMTR</name>
<sequence>MSDIPNSSDNTSSIMDEDVRTAYDAKLEELLAERLERITHNNFRSGASIASLIMNHLEIGMDHYTLLHYLERSVRLTNRASEIEDIVLWLFTKAQYEAFNATLADALPFAIAPAEVESTVYKPDLECVLVSTWDQDINCPLPEQRRSHSDQHKRSASTASSDGSSESEEGDMLIAEEEF</sequence>
<dbReference type="EMBL" id="LT882679">
    <property type="protein sequence ID" value="SMY23956.1"/>
    <property type="molecule type" value="Genomic_DNA"/>
</dbReference>
<feature type="region of interest" description="Disordered" evidence="1">
    <location>
        <begin position="141"/>
        <end position="179"/>
    </location>
</feature>
<feature type="compositionally biased region" description="Basic and acidic residues" evidence="1">
    <location>
        <begin position="143"/>
        <end position="153"/>
    </location>
</feature>
<evidence type="ECO:0000313" key="3">
    <source>
        <dbReference type="Proteomes" id="UP000215453"/>
    </source>
</evidence>
<accession>A0A1Y6LHY0</accession>
<organism evidence="2 3">
    <name type="scientific">Zymoseptoria tritici ST99CH_1A5</name>
    <dbReference type="NCBI Taxonomy" id="1276529"/>
    <lineage>
        <taxon>Eukaryota</taxon>
        <taxon>Fungi</taxon>
        <taxon>Dikarya</taxon>
        <taxon>Ascomycota</taxon>
        <taxon>Pezizomycotina</taxon>
        <taxon>Dothideomycetes</taxon>
        <taxon>Dothideomycetidae</taxon>
        <taxon>Mycosphaerellales</taxon>
        <taxon>Mycosphaerellaceae</taxon>
        <taxon>Zymoseptoria</taxon>
    </lineage>
</organism>
<evidence type="ECO:0000256" key="1">
    <source>
        <dbReference type="SAM" id="MobiDB-lite"/>
    </source>
</evidence>
<protein>
    <submittedName>
        <fullName evidence="2">Uncharacterized protein</fullName>
    </submittedName>
</protein>
<dbReference type="Proteomes" id="UP000215453">
    <property type="component" value="Chromosome 4"/>
</dbReference>
<reference evidence="2 3" key="1">
    <citation type="submission" date="2016-10" db="EMBL/GenBank/DDBJ databases">
        <authorList>
            <person name="Varghese N."/>
        </authorList>
    </citation>
    <scope>NUCLEOTIDE SEQUENCE [LARGE SCALE GENOMIC DNA]</scope>
</reference>
<proteinExistence type="predicted"/>
<feature type="compositionally biased region" description="Acidic residues" evidence="1">
    <location>
        <begin position="165"/>
        <end position="179"/>
    </location>
</feature>